<dbReference type="EMBL" id="LR797128">
    <property type="protein sequence ID" value="CAB4188200.1"/>
    <property type="molecule type" value="Genomic_DNA"/>
</dbReference>
<organism evidence="1">
    <name type="scientific">uncultured Caudovirales phage</name>
    <dbReference type="NCBI Taxonomy" id="2100421"/>
    <lineage>
        <taxon>Viruses</taxon>
        <taxon>Duplodnaviria</taxon>
        <taxon>Heunggongvirae</taxon>
        <taxon>Uroviricota</taxon>
        <taxon>Caudoviricetes</taxon>
        <taxon>Peduoviridae</taxon>
        <taxon>Maltschvirus</taxon>
        <taxon>Maltschvirus maltsch</taxon>
    </lineage>
</organism>
<gene>
    <name evidence="1" type="ORF">UFOVP1174_6</name>
</gene>
<proteinExistence type="predicted"/>
<name>A0A6J5QUH7_9CAUD</name>
<reference evidence="1" key="1">
    <citation type="submission" date="2020-05" db="EMBL/GenBank/DDBJ databases">
        <authorList>
            <person name="Chiriac C."/>
            <person name="Salcher M."/>
            <person name="Ghai R."/>
            <person name="Kavagutti S V."/>
        </authorList>
    </citation>
    <scope>NUCLEOTIDE SEQUENCE</scope>
</reference>
<sequence>MALGQAKILVAGAVTNTAGAYFQTTTVAAVTSGNGTVVTAGTYQMNAQANVSIVMYDGSAWGTLIGNNTGGTFSSDGTNVGAKAVNANTTATLITINGGQNVSGTYNS</sequence>
<evidence type="ECO:0000313" key="1">
    <source>
        <dbReference type="EMBL" id="CAB4188200.1"/>
    </source>
</evidence>
<protein>
    <submittedName>
        <fullName evidence="1">Uncharacterized protein</fullName>
    </submittedName>
</protein>
<accession>A0A6J5QUH7</accession>